<name>A0A3B0WDU5_9ZZZZ</name>
<feature type="transmembrane region" description="Helical" evidence="5">
    <location>
        <begin position="217"/>
        <end position="234"/>
    </location>
</feature>
<proteinExistence type="predicted"/>
<evidence type="ECO:0000256" key="4">
    <source>
        <dbReference type="ARBA" id="ARBA00023136"/>
    </source>
</evidence>
<feature type="transmembrane region" description="Helical" evidence="5">
    <location>
        <begin position="100"/>
        <end position="118"/>
    </location>
</feature>
<comment type="subcellular location">
    <subcellularLocation>
        <location evidence="1">Membrane</location>
        <topology evidence="1">Multi-pass membrane protein</topology>
    </subcellularLocation>
</comment>
<dbReference type="PANTHER" id="PTHR37422:SF17">
    <property type="entry name" value="O-ANTIGEN LIGASE"/>
    <property type="match status" value="1"/>
</dbReference>
<dbReference type="InterPro" id="IPR007016">
    <property type="entry name" value="O-antigen_ligase-rel_domated"/>
</dbReference>
<gene>
    <name evidence="7" type="ORF">MNBD_GAMMA03-2135</name>
</gene>
<dbReference type="GO" id="GO:0016020">
    <property type="term" value="C:membrane"/>
    <property type="evidence" value="ECO:0007669"/>
    <property type="project" value="UniProtKB-SubCell"/>
</dbReference>
<evidence type="ECO:0000256" key="3">
    <source>
        <dbReference type="ARBA" id="ARBA00022989"/>
    </source>
</evidence>
<evidence type="ECO:0000256" key="1">
    <source>
        <dbReference type="ARBA" id="ARBA00004141"/>
    </source>
</evidence>
<dbReference type="InterPro" id="IPR051533">
    <property type="entry name" value="WaaL-like"/>
</dbReference>
<evidence type="ECO:0000313" key="7">
    <source>
        <dbReference type="EMBL" id="VAW49402.1"/>
    </source>
</evidence>
<keyword evidence="2 5" id="KW-0812">Transmembrane</keyword>
<keyword evidence="3 5" id="KW-1133">Transmembrane helix</keyword>
<feature type="domain" description="O-antigen ligase-related" evidence="6">
    <location>
        <begin position="201"/>
        <end position="367"/>
    </location>
</feature>
<evidence type="ECO:0000259" key="6">
    <source>
        <dbReference type="Pfam" id="PF04932"/>
    </source>
</evidence>
<sequence>MNDKKNILEPMSTRRFQCVSFLLVLLIFAGYSLRSVIPYNFEQVFFFVLILFVYLWIKIKIEVWPQDLLIWSAFLFLFCAFVFFSNIIHFSYTALMLEKIQITLLIIGFLVLAWLLFLLRPSLDFFWYFLMAASVIMLIRSVLELNYSGWGSIEDIGRLGDAFGNPISFGLFANTLFILMLGGIVWAYKKHSVVLFFWLLLLFLNVFMVILSQTRTAWVGWGEALIGWGGYYFYLAYRHKVFLKFMGIIVLLVASLFVMNTIVPVSKVMEQRASLVLTDLDDYTEKGNPLTSVGLRLSMYGTAMTMIQEKPYFGYGSEGFLAQFKEGSQLFFLKEFNLKHSGLQLSHVHNQFLMTWVQYGVFPTLLLVFLFLFLIRHFWQGLRLASDEYKPIFIAGLVFITSMLVAFMVESPLEFATYSAHYWLFMTLIFVFSLLVKNSQVSLDGKQRKGRDENED</sequence>
<organism evidence="7">
    <name type="scientific">hydrothermal vent metagenome</name>
    <dbReference type="NCBI Taxonomy" id="652676"/>
    <lineage>
        <taxon>unclassified sequences</taxon>
        <taxon>metagenomes</taxon>
        <taxon>ecological metagenomes</taxon>
    </lineage>
</organism>
<evidence type="ECO:0000256" key="5">
    <source>
        <dbReference type="SAM" id="Phobius"/>
    </source>
</evidence>
<feature type="transmembrane region" description="Helical" evidence="5">
    <location>
        <begin position="125"/>
        <end position="143"/>
    </location>
</feature>
<accession>A0A3B0WDU5</accession>
<feature type="transmembrane region" description="Helical" evidence="5">
    <location>
        <begin position="193"/>
        <end position="211"/>
    </location>
</feature>
<keyword evidence="4 5" id="KW-0472">Membrane</keyword>
<feature type="transmembrane region" description="Helical" evidence="5">
    <location>
        <begin position="415"/>
        <end position="436"/>
    </location>
</feature>
<feature type="transmembrane region" description="Helical" evidence="5">
    <location>
        <begin position="356"/>
        <end position="379"/>
    </location>
</feature>
<feature type="transmembrane region" description="Helical" evidence="5">
    <location>
        <begin position="68"/>
        <end position="88"/>
    </location>
</feature>
<protein>
    <recommendedName>
        <fullName evidence="6">O-antigen ligase-related domain-containing protein</fullName>
    </recommendedName>
</protein>
<dbReference type="EMBL" id="UOFC01000281">
    <property type="protein sequence ID" value="VAW49402.1"/>
    <property type="molecule type" value="Genomic_DNA"/>
</dbReference>
<dbReference type="PANTHER" id="PTHR37422">
    <property type="entry name" value="TEICHURONIC ACID BIOSYNTHESIS PROTEIN TUAE"/>
    <property type="match status" value="1"/>
</dbReference>
<dbReference type="Pfam" id="PF04932">
    <property type="entry name" value="Wzy_C"/>
    <property type="match status" value="1"/>
</dbReference>
<feature type="transmembrane region" description="Helical" evidence="5">
    <location>
        <begin position="44"/>
        <end position="61"/>
    </location>
</feature>
<dbReference type="AlphaFoldDB" id="A0A3B0WDU5"/>
<reference evidence="7" key="1">
    <citation type="submission" date="2018-06" db="EMBL/GenBank/DDBJ databases">
        <authorList>
            <person name="Zhirakovskaya E."/>
        </authorList>
    </citation>
    <scope>NUCLEOTIDE SEQUENCE</scope>
</reference>
<evidence type="ECO:0000256" key="2">
    <source>
        <dbReference type="ARBA" id="ARBA00022692"/>
    </source>
</evidence>
<feature type="transmembrane region" description="Helical" evidence="5">
    <location>
        <begin position="163"/>
        <end position="186"/>
    </location>
</feature>
<feature type="transmembrane region" description="Helical" evidence="5">
    <location>
        <begin position="391"/>
        <end position="409"/>
    </location>
</feature>
<feature type="transmembrane region" description="Helical" evidence="5">
    <location>
        <begin position="241"/>
        <end position="263"/>
    </location>
</feature>